<dbReference type="Proteomes" id="UP000006304">
    <property type="component" value="Chromosome"/>
</dbReference>
<dbReference type="RefSeq" id="WP_014981518.1">
    <property type="nucleotide sequence ID" value="NC_018681.1"/>
</dbReference>
<dbReference type="GO" id="GO:0016020">
    <property type="term" value="C:membrane"/>
    <property type="evidence" value="ECO:0007669"/>
    <property type="project" value="InterPro"/>
</dbReference>
<dbReference type="PANTHER" id="PTHR10434">
    <property type="entry name" value="1-ACYL-SN-GLYCEROL-3-PHOSPHATE ACYLTRANSFERASE"/>
    <property type="match status" value="1"/>
</dbReference>
<sequence length="490" mass="52201">MNSGVSGEPSVSTDPSVSGDLDAELAAIRSGPQGAQIAAIFDFSGTVIAAPPAPGPLRRLFRGRDIANALLRGIRGGTTDGAYGRWLHQLAEASAGRPEAELDELGVRLFRETTYEYLYPEAWQLIRTHQAAGHTVVLASSLTRFQVAPAAAALGIEHVLCTPMAVQDGMLTGYADGKTLWRNSKAAAVREFAADHGLDLEHSYGYADSDADLPLLALVGHPVAVHPDPRLATTAAENRWPVLHFAARQAARPTDYLRTTAGFAGLLGGAFYGVAAKSATKDRQRMADALMAHAAGNTLRITGVQLRVLGAEHARSPRPAVFLFNHQSQFDIIIVPEVLGGGVTGIGKKELTRNPIFGPLMRFVGVTFIDRSSTSAAKAALAPVVETLRGGLSIAVAPEGTRSYTPEVGPFKKGAFHIAMQAGVPVIPIVIRNAGEICRRNAMVARPGIVDVAILEPIDVSDWDLADLDAKVSEVRQRYVDLLLDWPQPD</sequence>
<evidence type="ECO:0000256" key="3">
    <source>
        <dbReference type="ARBA" id="ARBA00023315"/>
    </source>
</evidence>
<keyword evidence="4" id="KW-0443">Lipid metabolism</keyword>
<dbReference type="eggNOG" id="COG0560">
    <property type="taxonomic scope" value="Bacteria"/>
</dbReference>
<dbReference type="EMBL" id="CP003876">
    <property type="protein sequence ID" value="AFT98657.1"/>
    <property type="molecule type" value="Genomic_DNA"/>
</dbReference>
<dbReference type="GO" id="GO:0003841">
    <property type="term" value="F:1-acylglycerol-3-phosphate O-acyltransferase activity"/>
    <property type="evidence" value="ECO:0007669"/>
    <property type="project" value="UniProtKB-UniRule"/>
</dbReference>
<feature type="domain" description="Phospholipid/glycerol acyltransferase" evidence="5">
    <location>
        <begin position="320"/>
        <end position="434"/>
    </location>
</feature>
<dbReference type="NCBIfam" id="TIGR00530">
    <property type="entry name" value="AGP_acyltrn"/>
    <property type="match status" value="1"/>
</dbReference>
<dbReference type="STRING" id="1133849.O3I_003475"/>
<dbReference type="InterPro" id="IPR006385">
    <property type="entry name" value="HAD_hydro_SerB1"/>
</dbReference>
<evidence type="ECO:0000256" key="4">
    <source>
        <dbReference type="RuleBase" id="RU361267"/>
    </source>
</evidence>
<evidence type="ECO:0000313" key="6">
    <source>
        <dbReference type="EMBL" id="AFT98657.1"/>
    </source>
</evidence>
<dbReference type="NCBIfam" id="TIGR01488">
    <property type="entry name" value="HAD-SF-IB"/>
    <property type="match status" value="1"/>
</dbReference>
<dbReference type="GO" id="GO:0006654">
    <property type="term" value="P:phosphatidic acid biosynthetic process"/>
    <property type="evidence" value="ECO:0007669"/>
    <property type="project" value="TreeGrafter"/>
</dbReference>
<keyword evidence="4" id="KW-0594">Phospholipid biosynthesis</keyword>
<accession>K0EH97</accession>
<dbReference type="NCBIfam" id="TIGR01490">
    <property type="entry name" value="HAD-SF-IB-hyp1"/>
    <property type="match status" value="1"/>
</dbReference>
<evidence type="ECO:0000256" key="2">
    <source>
        <dbReference type="ARBA" id="ARBA00022679"/>
    </source>
</evidence>
<comment type="domain">
    <text evidence="4">The HXXXXD motif is essential for acyltransferase activity and may constitute the binding site for the phosphate moiety of the glycerol-3-phosphate.</text>
</comment>
<dbReference type="HOGENOM" id="CLU_027938_11_1_11"/>
<dbReference type="EC" id="2.3.1.51" evidence="4"/>
<dbReference type="SUPFAM" id="SSF69593">
    <property type="entry name" value="Glycerol-3-phosphate (1)-acyltransferase"/>
    <property type="match status" value="1"/>
</dbReference>
<dbReference type="SUPFAM" id="SSF56784">
    <property type="entry name" value="HAD-like"/>
    <property type="match status" value="1"/>
</dbReference>
<dbReference type="InterPro" id="IPR004552">
    <property type="entry name" value="AGP_acyltrans"/>
</dbReference>
<dbReference type="CDD" id="cd02612">
    <property type="entry name" value="HAD_PGPPase"/>
    <property type="match status" value="1"/>
</dbReference>
<keyword evidence="7" id="KW-1185">Reference proteome</keyword>
<dbReference type="eggNOG" id="COG0204">
    <property type="taxonomic scope" value="Bacteria"/>
</dbReference>
<dbReference type="KEGG" id="nbr:O3I_003475"/>
<dbReference type="PANTHER" id="PTHR10434:SF66">
    <property type="entry name" value="PHOSPHOLIPID_GLYCEROL ACYLTRANSFERASE DOMAIN-CONTAINING PROTEIN"/>
    <property type="match status" value="1"/>
</dbReference>
<dbReference type="InterPro" id="IPR023214">
    <property type="entry name" value="HAD_sf"/>
</dbReference>
<evidence type="ECO:0000256" key="1">
    <source>
        <dbReference type="ARBA" id="ARBA00008655"/>
    </source>
</evidence>
<dbReference type="Pfam" id="PF12710">
    <property type="entry name" value="HAD"/>
    <property type="match status" value="1"/>
</dbReference>
<dbReference type="InterPro" id="IPR002123">
    <property type="entry name" value="Plipid/glycerol_acylTrfase"/>
</dbReference>
<dbReference type="SMART" id="SM00563">
    <property type="entry name" value="PlsC"/>
    <property type="match status" value="1"/>
</dbReference>
<dbReference type="InterPro" id="IPR036412">
    <property type="entry name" value="HAD-like_sf"/>
</dbReference>
<keyword evidence="3 4" id="KW-0012">Acyltransferase</keyword>
<dbReference type="Gene3D" id="3.40.50.1000">
    <property type="entry name" value="HAD superfamily/HAD-like"/>
    <property type="match status" value="1"/>
</dbReference>
<dbReference type="Gene3D" id="1.20.1440.100">
    <property type="entry name" value="SG protein - dephosphorylation function"/>
    <property type="match status" value="1"/>
</dbReference>
<organism evidence="6 7">
    <name type="scientific">Nocardia brasiliensis (strain ATCC 700358 / HUJEG-1)</name>
    <dbReference type="NCBI Taxonomy" id="1133849"/>
    <lineage>
        <taxon>Bacteria</taxon>
        <taxon>Bacillati</taxon>
        <taxon>Actinomycetota</taxon>
        <taxon>Actinomycetes</taxon>
        <taxon>Mycobacteriales</taxon>
        <taxon>Nocardiaceae</taxon>
        <taxon>Nocardia</taxon>
    </lineage>
</organism>
<keyword evidence="4" id="KW-1208">Phospholipid metabolism</keyword>
<name>K0EH97_NOCB7</name>
<evidence type="ECO:0000259" key="5">
    <source>
        <dbReference type="SMART" id="SM00563"/>
    </source>
</evidence>
<keyword evidence="2 4" id="KW-0808">Transferase</keyword>
<evidence type="ECO:0000313" key="7">
    <source>
        <dbReference type="Proteomes" id="UP000006304"/>
    </source>
</evidence>
<comment type="similarity">
    <text evidence="1 4">Belongs to the 1-acyl-sn-glycerol-3-phosphate acyltransferase family.</text>
</comment>
<dbReference type="AlphaFoldDB" id="K0EH97"/>
<protein>
    <recommendedName>
        <fullName evidence="4">1-acyl-sn-glycerol-3-phosphate acyltransferase</fullName>
        <ecNumber evidence="4">2.3.1.51</ecNumber>
    </recommendedName>
</protein>
<dbReference type="Pfam" id="PF01553">
    <property type="entry name" value="Acyltransferase"/>
    <property type="match status" value="1"/>
</dbReference>
<gene>
    <name evidence="6" type="ORF">O3I_003475</name>
</gene>
<proteinExistence type="inferred from homology"/>
<comment type="catalytic activity">
    <reaction evidence="4">
        <text>a 1-acyl-sn-glycero-3-phosphate + an acyl-CoA = a 1,2-diacyl-sn-glycero-3-phosphate + CoA</text>
        <dbReference type="Rhea" id="RHEA:19709"/>
        <dbReference type="ChEBI" id="CHEBI:57287"/>
        <dbReference type="ChEBI" id="CHEBI:57970"/>
        <dbReference type="ChEBI" id="CHEBI:58342"/>
        <dbReference type="ChEBI" id="CHEBI:58608"/>
        <dbReference type="EC" id="2.3.1.51"/>
    </reaction>
</comment>
<keyword evidence="4" id="KW-0444">Lipid biosynthesis</keyword>
<reference evidence="6 7" key="1">
    <citation type="journal article" date="2012" name="J. Bacteriol.">
        <title>Complete genome sequence of Nocardia brasiliensis HUJEG-1.</title>
        <authorList>
            <person name="Vera-Cabrera L."/>
            <person name="Ortiz-Lopez R."/>
            <person name="Elizondo-Gonzalez R."/>
            <person name="Perez-Maya A.A."/>
            <person name="Ocampo-Candiani J."/>
        </authorList>
    </citation>
    <scope>NUCLEOTIDE SEQUENCE [LARGE SCALE GENOMIC DNA]</scope>
    <source>
        <strain evidence="7">ATCC 700358</strain>
    </source>
</reference>
<dbReference type="CDD" id="cd07989">
    <property type="entry name" value="LPLAT_AGPAT-like"/>
    <property type="match status" value="1"/>
</dbReference>